<sequence length="77" mass="8535">MSNDPIPSSHGFDLTGQPPPVCLAKKAPPMLTDVGIVVVLPPHGPVRFPMWRVVRSRWVSVRRTRLSLAQGPRLKVM</sequence>
<reference evidence="1 2" key="1">
    <citation type="journal article" date="2019" name="Nat. Ecol. Evol.">
        <title>Megaphylogeny resolves global patterns of mushroom evolution.</title>
        <authorList>
            <person name="Varga T."/>
            <person name="Krizsan K."/>
            <person name="Foldi C."/>
            <person name="Dima B."/>
            <person name="Sanchez-Garcia M."/>
            <person name="Sanchez-Ramirez S."/>
            <person name="Szollosi G.J."/>
            <person name="Szarkandi J.G."/>
            <person name="Papp V."/>
            <person name="Albert L."/>
            <person name="Andreopoulos W."/>
            <person name="Angelini C."/>
            <person name="Antonin V."/>
            <person name="Barry K.W."/>
            <person name="Bougher N.L."/>
            <person name="Buchanan P."/>
            <person name="Buyck B."/>
            <person name="Bense V."/>
            <person name="Catcheside P."/>
            <person name="Chovatia M."/>
            <person name="Cooper J."/>
            <person name="Damon W."/>
            <person name="Desjardin D."/>
            <person name="Finy P."/>
            <person name="Geml J."/>
            <person name="Haridas S."/>
            <person name="Hughes K."/>
            <person name="Justo A."/>
            <person name="Karasinski D."/>
            <person name="Kautmanova I."/>
            <person name="Kiss B."/>
            <person name="Kocsube S."/>
            <person name="Kotiranta H."/>
            <person name="LaButti K.M."/>
            <person name="Lechner B.E."/>
            <person name="Liimatainen K."/>
            <person name="Lipzen A."/>
            <person name="Lukacs Z."/>
            <person name="Mihaltcheva S."/>
            <person name="Morgado L.N."/>
            <person name="Niskanen T."/>
            <person name="Noordeloos M.E."/>
            <person name="Ohm R.A."/>
            <person name="Ortiz-Santana B."/>
            <person name="Ovrebo C."/>
            <person name="Racz N."/>
            <person name="Riley R."/>
            <person name="Savchenko A."/>
            <person name="Shiryaev A."/>
            <person name="Soop K."/>
            <person name="Spirin V."/>
            <person name="Szebenyi C."/>
            <person name="Tomsovsky M."/>
            <person name="Tulloss R.E."/>
            <person name="Uehling J."/>
            <person name="Grigoriev I.V."/>
            <person name="Vagvolgyi C."/>
            <person name="Papp T."/>
            <person name="Martin F.M."/>
            <person name="Miettinen O."/>
            <person name="Hibbett D.S."/>
            <person name="Nagy L.G."/>
        </authorList>
    </citation>
    <scope>NUCLEOTIDE SEQUENCE [LARGE SCALE GENOMIC DNA]</scope>
    <source>
        <strain evidence="1 2">FP101781</strain>
    </source>
</reference>
<proteinExistence type="predicted"/>
<name>A0A4Y7SMA7_COPMI</name>
<evidence type="ECO:0000313" key="1">
    <source>
        <dbReference type="EMBL" id="TEB22861.1"/>
    </source>
</evidence>
<protein>
    <submittedName>
        <fullName evidence="1">Uncharacterized protein</fullName>
    </submittedName>
</protein>
<dbReference type="AlphaFoldDB" id="A0A4Y7SMA7"/>
<organism evidence="1 2">
    <name type="scientific">Coprinellus micaceus</name>
    <name type="common">Glistening ink-cap mushroom</name>
    <name type="synonym">Coprinus micaceus</name>
    <dbReference type="NCBI Taxonomy" id="71717"/>
    <lineage>
        <taxon>Eukaryota</taxon>
        <taxon>Fungi</taxon>
        <taxon>Dikarya</taxon>
        <taxon>Basidiomycota</taxon>
        <taxon>Agaricomycotina</taxon>
        <taxon>Agaricomycetes</taxon>
        <taxon>Agaricomycetidae</taxon>
        <taxon>Agaricales</taxon>
        <taxon>Agaricineae</taxon>
        <taxon>Psathyrellaceae</taxon>
        <taxon>Coprinellus</taxon>
    </lineage>
</organism>
<gene>
    <name evidence="1" type="ORF">FA13DRAFT_1463504</name>
</gene>
<accession>A0A4Y7SMA7</accession>
<comment type="caution">
    <text evidence="1">The sequence shown here is derived from an EMBL/GenBank/DDBJ whole genome shotgun (WGS) entry which is preliminary data.</text>
</comment>
<dbReference type="EMBL" id="QPFP01000084">
    <property type="protein sequence ID" value="TEB22861.1"/>
    <property type="molecule type" value="Genomic_DNA"/>
</dbReference>
<dbReference type="Proteomes" id="UP000298030">
    <property type="component" value="Unassembled WGS sequence"/>
</dbReference>
<keyword evidence="2" id="KW-1185">Reference proteome</keyword>
<evidence type="ECO:0000313" key="2">
    <source>
        <dbReference type="Proteomes" id="UP000298030"/>
    </source>
</evidence>